<dbReference type="Pfam" id="PF00580">
    <property type="entry name" value="UvrD-helicase"/>
    <property type="match status" value="1"/>
</dbReference>
<keyword evidence="4 16" id="KW-0378">Hydrolase</keyword>
<dbReference type="Gene3D" id="3.90.320.10">
    <property type="match status" value="1"/>
</dbReference>
<name>A0A1J5T4J5_9ZZZZ</name>
<comment type="catalytic activity">
    <reaction evidence="11">
        <text>Couples ATP hydrolysis with the unwinding of duplex DNA by translocating in the 3'-5' direction.</text>
        <dbReference type="EC" id="5.6.2.4"/>
    </reaction>
</comment>
<organism evidence="16">
    <name type="scientific">mine drainage metagenome</name>
    <dbReference type="NCBI Taxonomy" id="410659"/>
    <lineage>
        <taxon>unclassified sequences</taxon>
        <taxon>metagenomes</taxon>
        <taxon>ecological metagenomes</taxon>
    </lineage>
</organism>
<keyword evidence="6" id="KW-0269">Exonuclease</keyword>
<dbReference type="GO" id="GO:0043138">
    <property type="term" value="F:3'-5' DNA helicase activity"/>
    <property type="evidence" value="ECO:0007669"/>
    <property type="project" value="UniProtKB-EC"/>
</dbReference>
<comment type="caution">
    <text evidence="16">The sequence shown here is derived from an EMBL/GenBank/DDBJ whole genome shotgun (WGS) entry which is preliminary data.</text>
</comment>
<dbReference type="SUPFAM" id="SSF52980">
    <property type="entry name" value="Restriction endonuclease-like"/>
    <property type="match status" value="1"/>
</dbReference>
<evidence type="ECO:0000256" key="7">
    <source>
        <dbReference type="ARBA" id="ARBA00022840"/>
    </source>
</evidence>
<keyword evidence="7" id="KW-0067">ATP-binding</keyword>
<dbReference type="EC" id="5.6.2.4" evidence="12"/>
<evidence type="ECO:0000256" key="9">
    <source>
        <dbReference type="ARBA" id="ARBA00023204"/>
    </source>
</evidence>
<evidence type="ECO:0000256" key="6">
    <source>
        <dbReference type="ARBA" id="ARBA00022839"/>
    </source>
</evidence>
<dbReference type="Gene3D" id="3.40.50.300">
    <property type="entry name" value="P-loop containing nucleotide triphosphate hydrolases"/>
    <property type="match status" value="4"/>
</dbReference>
<dbReference type="InterPro" id="IPR011604">
    <property type="entry name" value="PDDEXK-like_dom_sf"/>
</dbReference>
<dbReference type="InterPro" id="IPR014017">
    <property type="entry name" value="DNA_helicase_UvrD-like_C"/>
</dbReference>
<dbReference type="InterPro" id="IPR027417">
    <property type="entry name" value="P-loop_NTPase"/>
</dbReference>
<evidence type="ECO:0000256" key="10">
    <source>
        <dbReference type="ARBA" id="ARBA00023235"/>
    </source>
</evidence>
<evidence type="ECO:0000256" key="11">
    <source>
        <dbReference type="ARBA" id="ARBA00034617"/>
    </source>
</evidence>
<keyword evidence="8" id="KW-0238">DNA-binding</keyword>
<dbReference type="AlphaFoldDB" id="A0A1J5T4J5"/>
<keyword evidence="9" id="KW-0234">DNA repair</keyword>
<evidence type="ECO:0000256" key="12">
    <source>
        <dbReference type="ARBA" id="ARBA00034808"/>
    </source>
</evidence>
<dbReference type="GO" id="GO:0004527">
    <property type="term" value="F:exonuclease activity"/>
    <property type="evidence" value="ECO:0007669"/>
    <property type="project" value="UniProtKB-KW"/>
</dbReference>
<evidence type="ECO:0000256" key="13">
    <source>
        <dbReference type="ARBA" id="ARBA00048988"/>
    </source>
</evidence>
<keyword evidence="10" id="KW-0413">Isomerase</keyword>
<dbReference type="GO" id="GO:0009338">
    <property type="term" value="C:exodeoxyribonuclease V complex"/>
    <property type="evidence" value="ECO:0007669"/>
    <property type="project" value="TreeGrafter"/>
</dbReference>
<dbReference type="PANTHER" id="PTHR11070">
    <property type="entry name" value="UVRD / RECB / PCRA DNA HELICASE FAMILY MEMBER"/>
    <property type="match status" value="1"/>
</dbReference>
<evidence type="ECO:0000256" key="2">
    <source>
        <dbReference type="ARBA" id="ARBA00022741"/>
    </source>
</evidence>
<keyword evidence="2" id="KW-0547">Nucleotide-binding</keyword>
<gene>
    <name evidence="16" type="primary">addA_2</name>
    <name evidence="16" type="ORF">GALL_32600</name>
</gene>
<accession>A0A1J5T4J5</accession>
<dbReference type="GO" id="GO:0005829">
    <property type="term" value="C:cytosol"/>
    <property type="evidence" value="ECO:0007669"/>
    <property type="project" value="TreeGrafter"/>
</dbReference>
<feature type="domain" description="UvrD-like helicase C-terminal" evidence="15">
    <location>
        <begin position="497"/>
        <end position="815"/>
    </location>
</feature>
<evidence type="ECO:0000256" key="1">
    <source>
        <dbReference type="ARBA" id="ARBA00022722"/>
    </source>
</evidence>
<protein>
    <recommendedName>
        <fullName evidence="12">DNA 3'-5' helicase</fullName>
        <ecNumber evidence="12">5.6.2.4</ecNumber>
    </recommendedName>
</protein>
<keyword evidence="5 16" id="KW-0347">Helicase</keyword>
<feature type="domain" description="UvrD-like helicase ATP-binding" evidence="14">
    <location>
        <begin position="1"/>
        <end position="464"/>
    </location>
</feature>
<sequence>MTNHIALDPKRSVVVEACAGSGKTWLLVSRIVRLLLDGAQPSQILAITFTRKAAQEMQARLQLWLRDLAMGDEDSVRKFFAERGIPEFSVEQLQRARSLYKEVLLAQPGITISTFHGWFMQVMQRAPLNSDVMQGMSLLERAGAELEEAWEELLENMRKQQDGTNAQHMQWLFENCGLSNTRTLLFNFLGKRAEWWAYTQGQEDALTFALDNLHTDLAVDMEFDPVADWGMCGNSEEVLFAFVHQLAGSGTQTQKDKAGEMERVWTDSKLEARFENVQPLLFTKTGEPRSFKPTKMQDAEAFLVTREALFSSLQEVRDTLAEQQAYRLNEAVLHCGVAFLERYQALKAQKQQMDFSDLEWQLCRLLQQSEHAETMQYKLDSRYRHVLLDEFQDTNPLQWQILRAWFDASVAVDSQPTVFVVGDPKQSIYRFRRADARLFGVAREYLKEHFAAHELHNNHTRRNAPAVLAAVNAVFADHPEGFVDFEPHTAEHTGLPGYVMALPLAVAEQGREEAADDAPLVLRDPLTTPRGEAEEGGRQKEAVQFADTLKTIANDWSVNDEGDTRRATYGDIMVLVRSRTHLQVYEEALRAKHIPFISSRRGGLLDTLEAEDVQALLMFLITPFADLALAQVLRTPIFACSDADLMLLGIGNWELGIGSLDLGFSGAGGGESVVGLTKSQIRNPKSSWWPRLQHAAIQGSASPVLQRAHRLLQRWLGLADKLPVHDLLDRIYFEGDVLARYSAVLPVEMRAKVTANLHAFMKMALDIDAGRYPSLPRFLQDLRELRDSSDDAPDEGKLGTAGDAVRIYTVHESKGLEAPIVWLLDANSEKKNKDGNDVLLDWPTNEPRPLHFSLYADQASRGKKRAPLFEQDAAQQAREEMNLLYVAMTRAQQVLIVSGNSKGGDKEEKKQAPSWYDRVAAVVEPCGSHQPLPPLRGKVAPARSRPWLYGTEVPTTHARMGVELRDDNDSTPTLPLPLHGGGDVGLPPVLPTGKRTPRNTVQQQRGIWLHALLQHLTEGIADKADLQQRLSISVEEIESLWQQAQRLLTSPQLARFFDAKQYRNASNEMPYINAKGELKRIDRLVEFDEEVWVLDYKLGDAEDAARYRAQMQEYRAAMQSVYAGKRVHCALLFADGTMSEIE</sequence>
<dbReference type="GO" id="GO:0016887">
    <property type="term" value="F:ATP hydrolysis activity"/>
    <property type="evidence" value="ECO:0007669"/>
    <property type="project" value="RHEA"/>
</dbReference>
<dbReference type="InterPro" id="IPR000212">
    <property type="entry name" value="DNA_helicase_UvrD/REP"/>
</dbReference>
<dbReference type="GO" id="GO:0003677">
    <property type="term" value="F:DNA binding"/>
    <property type="evidence" value="ECO:0007669"/>
    <property type="project" value="UniProtKB-KW"/>
</dbReference>
<evidence type="ECO:0000313" key="16">
    <source>
        <dbReference type="EMBL" id="OIR15759.1"/>
    </source>
</evidence>
<dbReference type="PROSITE" id="PS51217">
    <property type="entry name" value="UVRD_HELICASE_CTER"/>
    <property type="match status" value="1"/>
</dbReference>
<dbReference type="Pfam" id="PF12705">
    <property type="entry name" value="PDDEXK_1"/>
    <property type="match status" value="1"/>
</dbReference>
<dbReference type="Gene3D" id="1.10.486.10">
    <property type="entry name" value="PCRA, domain 4"/>
    <property type="match status" value="1"/>
</dbReference>
<reference evidence="16" key="1">
    <citation type="submission" date="2016-10" db="EMBL/GenBank/DDBJ databases">
        <title>Sequence of Gallionella enrichment culture.</title>
        <authorList>
            <person name="Poehlein A."/>
            <person name="Muehling M."/>
            <person name="Daniel R."/>
        </authorList>
    </citation>
    <scope>NUCLEOTIDE SEQUENCE</scope>
</reference>
<keyword evidence="3" id="KW-0227">DNA damage</keyword>
<evidence type="ECO:0000259" key="14">
    <source>
        <dbReference type="PROSITE" id="PS51198"/>
    </source>
</evidence>
<dbReference type="EMBL" id="MLJW01000008">
    <property type="protein sequence ID" value="OIR15759.1"/>
    <property type="molecule type" value="Genomic_DNA"/>
</dbReference>
<dbReference type="Pfam" id="PF13361">
    <property type="entry name" value="UvrD_C"/>
    <property type="match status" value="1"/>
</dbReference>
<evidence type="ECO:0000256" key="3">
    <source>
        <dbReference type="ARBA" id="ARBA00022763"/>
    </source>
</evidence>
<dbReference type="SUPFAM" id="SSF52540">
    <property type="entry name" value="P-loop containing nucleoside triphosphate hydrolases"/>
    <property type="match status" value="1"/>
</dbReference>
<evidence type="ECO:0000256" key="5">
    <source>
        <dbReference type="ARBA" id="ARBA00022806"/>
    </source>
</evidence>
<dbReference type="GO" id="GO:0000725">
    <property type="term" value="P:recombinational repair"/>
    <property type="evidence" value="ECO:0007669"/>
    <property type="project" value="TreeGrafter"/>
</dbReference>
<evidence type="ECO:0000256" key="8">
    <source>
        <dbReference type="ARBA" id="ARBA00023125"/>
    </source>
</evidence>
<proteinExistence type="predicted"/>
<dbReference type="GO" id="GO:0005524">
    <property type="term" value="F:ATP binding"/>
    <property type="evidence" value="ECO:0007669"/>
    <property type="project" value="UniProtKB-KW"/>
</dbReference>
<evidence type="ECO:0000256" key="4">
    <source>
        <dbReference type="ARBA" id="ARBA00022801"/>
    </source>
</evidence>
<comment type="catalytic activity">
    <reaction evidence="13">
        <text>ATP + H2O = ADP + phosphate + H(+)</text>
        <dbReference type="Rhea" id="RHEA:13065"/>
        <dbReference type="ChEBI" id="CHEBI:15377"/>
        <dbReference type="ChEBI" id="CHEBI:15378"/>
        <dbReference type="ChEBI" id="CHEBI:30616"/>
        <dbReference type="ChEBI" id="CHEBI:43474"/>
        <dbReference type="ChEBI" id="CHEBI:456216"/>
        <dbReference type="EC" id="5.6.2.4"/>
    </reaction>
</comment>
<dbReference type="InterPro" id="IPR038726">
    <property type="entry name" value="PDDEXK_AddAB-type"/>
</dbReference>
<keyword evidence="1" id="KW-0540">Nuclease</keyword>
<dbReference type="InterPro" id="IPR011335">
    <property type="entry name" value="Restrct_endonuc-II-like"/>
</dbReference>
<dbReference type="InterPro" id="IPR014016">
    <property type="entry name" value="UvrD-like_ATP-bd"/>
</dbReference>
<evidence type="ECO:0000259" key="15">
    <source>
        <dbReference type="PROSITE" id="PS51217"/>
    </source>
</evidence>
<dbReference type="PROSITE" id="PS51198">
    <property type="entry name" value="UVRD_HELICASE_ATP_BIND"/>
    <property type="match status" value="1"/>
</dbReference>
<dbReference type="PANTHER" id="PTHR11070:SF23">
    <property type="entry name" value="RECBCD ENZYME SUBUNIT RECB"/>
    <property type="match status" value="1"/>
</dbReference>